<reference evidence="2 3" key="1">
    <citation type="journal article" date="2018" name="Sci. Rep.">
        <title>Genomic signatures of local adaptation to the degree of environmental predictability in rotifers.</title>
        <authorList>
            <person name="Franch-Gras L."/>
            <person name="Hahn C."/>
            <person name="Garcia-Roger E.M."/>
            <person name="Carmona M.J."/>
            <person name="Serra M."/>
            <person name="Gomez A."/>
        </authorList>
    </citation>
    <scope>NUCLEOTIDE SEQUENCE [LARGE SCALE GENOMIC DNA]</scope>
    <source>
        <strain evidence="2">HYR1</strain>
    </source>
</reference>
<dbReference type="Proteomes" id="UP000276133">
    <property type="component" value="Unassembled WGS sequence"/>
</dbReference>
<dbReference type="AlphaFoldDB" id="A0A3M7RU22"/>
<name>A0A3M7RU22_BRAPC</name>
<evidence type="ECO:0000313" key="2">
    <source>
        <dbReference type="EMBL" id="RNA27074.1"/>
    </source>
</evidence>
<protein>
    <recommendedName>
        <fullName evidence="1">IRS-type PTB domain-containing protein</fullName>
    </recommendedName>
</protein>
<dbReference type="Gene3D" id="2.30.29.30">
    <property type="entry name" value="Pleckstrin-homology domain (PH domain)/Phosphotyrosine-binding domain (PTB)"/>
    <property type="match status" value="1"/>
</dbReference>
<organism evidence="2 3">
    <name type="scientific">Brachionus plicatilis</name>
    <name type="common">Marine rotifer</name>
    <name type="synonym">Brachionus muelleri</name>
    <dbReference type="NCBI Taxonomy" id="10195"/>
    <lineage>
        <taxon>Eukaryota</taxon>
        <taxon>Metazoa</taxon>
        <taxon>Spiralia</taxon>
        <taxon>Gnathifera</taxon>
        <taxon>Rotifera</taxon>
        <taxon>Eurotatoria</taxon>
        <taxon>Monogononta</taxon>
        <taxon>Pseudotrocha</taxon>
        <taxon>Ploima</taxon>
        <taxon>Brachionidae</taxon>
        <taxon>Brachionus</taxon>
    </lineage>
</organism>
<dbReference type="InterPro" id="IPR011993">
    <property type="entry name" value="PH-like_dom_sf"/>
</dbReference>
<dbReference type="OrthoDB" id="6279276at2759"/>
<feature type="domain" description="IRS-type PTB" evidence="1">
    <location>
        <begin position="121"/>
        <end position="185"/>
    </location>
</feature>
<accession>A0A3M7RU22</accession>
<comment type="caution">
    <text evidence="2">The sequence shown here is derived from an EMBL/GenBank/DDBJ whole genome shotgun (WGS) entry which is preliminary data.</text>
</comment>
<evidence type="ECO:0000259" key="1">
    <source>
        <dbReference type="Pfam" id="PF02174"/>
    </source>
</evidence>
<dbReference type="Pfam" id="PF02174">
    <property type="entry name" value="IRS"/>
    <property type="match status" value="1"/>
</dbReference>
<keyword evidence="3" id="KW-1185">Reference proteome</keyword>
<evidence type="ECO:0000313" key="3">
    <source>
        <dbReference type="Proteomes" id="UP000276133"/>
    </source>
</evidence>
<sequence>MKYALTIDKNNENNNQFMLYDDNDIKLKSFRIKQIEKLSKFKDHSWEIEIKAKKCFRFKGVTENENHRIYDTMNKIINQNIDEVIESFSRDQDDDEESETKLWSLKIDPELTSPQLLKKFSLDDVYILKIDNDKIVLENKSNTINFIVIPFNVIRRFGNTDFCLGIELGRSSPIGSGVIALKSKNYHSKHLYKSLREHLGDVLYRLAFNRPGNELNDASGSESDSNLSWVPNMLNNQSGNNENQSALIENSFNLEADNNHLLKSPNSLSLVENQKPLILQKKRVNFLNQLESETDESDYQDKYVPKYMSNKRMLSPSDEFFVDEDNSVYGRVKL</sequence>
<proteinExistence type="predicted"/>
<gene>
    <name evidence="2" type="ORF">BpHYR1_001950</name>
</gene>
<dbReference type="InterPro" id="IPR002404">
    <property type="entry name" value="IRS_PTB"/>
</dbReference>
<dbReference type="SUPFAM" id="SSF50729">
    <property type="entry name" value="PH domain-like"/>
    <property type="match status" value="1"/>
</dbReference>
<dbReference type="EMBL" id="REGN01002603">
    <property type="protein sequence ID" value="RNA27074.1"/>
    <property type="molecule type" value="Genomic_DNA"/>
</dbReference>